<evidence type="ECO:0000256" key="4">
    <source>
        <dbReference type="ARBA" id="ARBA00037106"/>
    </source>
</evidence>
<dbReference type="InterPro" id="IPR038296">
    <property type="entry name" value="ParD_sf"/>
</dbReference>
<evidence type="ECO:0000256" key="2">
    <source>
        <dbReference type="ARBA" id="ARBA00017940"/>
    </source>
</evidence>
<dbReference type="EMBL" id="CACVAV010000292">
    <property type="protein sequence ID" value="CAA6818838.1"/>
    <property type="molecule type" value="Genomic_DNA"/>
</dbReference>
<dbReference type="AlphaFoldDB" id="A0A6S6TRE0"/>
<dbReference type="Gene3D" id="6.10.10.120">
    <property type="entry name" value="Antitoxin ParD1-like"/>
    <property type="match status" value="1"/>
</dbReference>
<dbReference type="GO" id="GO:0006355">
    <property type="term" value="P:regulation of DNA-templated transcription"/>
    <property type="evidence" value="ECO:0007669"/>
    <property type="project" value="InterPro"/>
</dbReference>
<dbReference type="CDD" id="cd22231">
    <property type="entry name" value="RHH_NikR_HicB-like"/>
    <property type="match status" value="1"/>
</dbReference>
<proteinExistence type="inferred from homology"/>
<name>A0A6S6TRE0_9GAMM</name>
<dbReference type="InterPro" id="IPR022789">
    <property type="entry name" value="ParD"/>
</dbReference>
<organism evidence="5">
    <name type="scientific">uncultured Thiotrichaceae bacterium</name>
    <dbReference type="NCBI Taxonomy" id="298394"/>
    <lineage>
        <taxon>Bacteria</taxon>
        <taxon>Pseudomonadati</taxon>
        <taxon>Pseudomonadota</taxon>
        <taxon>Gammaproteobacteria</taxon>
        <taxon>Thiotrichales</taxon>
        <taxon>Thiotrichaceae</taxon>
        <taxon>environmental samples</taxon>
    </lineage>
</organism>
<evidence type="ECO:0000313" key="5">
    <source>
        <dbReference type="EMBL" id="CAA6818838.1"/>
    </source>
</evidence>
<comment type="function">
    <text evidence="4">Antitoxin component of a type II toxin-antitoxin (TA) system. Neutralizes the effect of toxin ParE.</text>
</comment>
<dbReference type="NCBIfam" id="TIGR02606">
    <property type="entry name" value="antidote_CC2985"/>
    <property type="match status" value="1"/>
</dbReference>
<evidence type="ECO:0000256" key="3">
    <source>
        <dbReference type="ARBA" id="ARBA00022649"/>
    </source>
</evidence>
<accession>A0A6S6TRE0</accession>
<evidence type="ECO:0000256" key="1">
    <source>
        <dbReference type="ARBA" id="ARBA00008580"/>
    </source>
</evidence>
<keyword evidence="3" id="KW-1277">Toxin-antitoxin system</keyword>
<comment type="similarity">
    <text evidence="1">Belongs to the ParD antitoxin family.</text>
</comment>
<dbReference type="SUPFAM" id="SSF47598">
    <property type="entry name" value="Ribbon-helix-helix"/>
    <property type="match status" value="1"/>
</dbReference>
<dbReference type="Pfam" id="PF03693">
    <property type="entry name" value="ParD_antitoxin"/>
    <property type="match status" value="1"/>
</dbReference>
<sequence>MAKNTSITLGNHFDSFIGERVAAGRYGSASEVVRAGLRLLEEHETQVQTLRAALAEGEQSGRSNLSVDEIFMKAQKRYERDNG</sequence>
<dbReference type="InterPro" id="IPR010985">
    <property type="entry name" value="Ribbon_hlx_hlx"/>
</dbReference>
<gene>
    <name evidence="5" type="ORF">HELGO_WM20455</name>
</gene>
<dbReference type="PANTHER" id="PTHR36582">
    <property type="entry name" value="ANTITOXIN PARD"/>
    <property type="match status" value="1"/>
</dbReference>
<dbReference type="PANTHER" id="PTHR36582:SF2">
    <property type="entry name" value="ANTITOXIN PARD"/>
    <property type="match status" value="1"/>
</dbReference>
<reference evidence="5" key="1">
    <citation type="submission" date="2020-01" db="EMBL/GenBank/DDBJ databases">
        <authorList>
            <person name="Meier V. D."/>
            <person name="Meier V D."/>
        </authorList>
    </citation>
    <scope>NUCLEOTIDE SEQUENCE</scope>
    <source>
        <strain evidence="5">HLG_WM_MAG_08</strain>
    </source>
</reference>
<protein>
    <recommendedName>
        <fullName evidence="2">Antitoxin ParD</fullName>
    </recommendedName>
</protein>